<reference evidence="4" key="1">
    <citation type="submission" date="2019-08" db="EMBL/GenBank/DDBJ databases">
        <title>The improved chromosome-level genome for the pearl oyster Pinctada fucata martensii using PacBio sequencing and Hi-C.</title>
        <authorList>
            <person name="Zheng Z."/>
        </authorList>
    </citation>
    <scope>NUCLEOTIDE SEQUENCE</scope>
    <source>
        <strain evidence="4">ZZ-2019</strain>
        <tissue evidence="4">Adductor muscle</tissue>
    </source>
</reference>
<organism evidence="4 5">
    <name type="scientific">Pinctada imbricata</name>
    <name type="common">Atlantic pearl-oyster</name>
    <name type="synonym">Pinctada martensii</name>
    <dbReference type="NCBI Taxonomy" id="66713"/>
    <lineage>
        <taxon>Eukaryota</taxon>
        <taxon>Metazoa</taxon>
        <taxon>Spiralia</taxon>
        <taxon>Lophotrochozoa</taxon>
        <taxon>Mollusca</taxon>
        <taxon>Bivalvia</taxon>
        <taxon>Autobranchia</taxon>
        <taxon>Pteriomorphia</taxon>
        <taxon>Pterioida</taxon>
        <taxon>Pterioidea</taxon>
        <taxon>Pteriidae</taxon>
        <taxon>Pinctada</taxon>
    </lineage>
</organism>
<feature type="coiled-coil region" evidence="2">
    <location>
        <begin position="117"/>
        <end position="175"/>
    </location>
</feature>
<gene>
    <name evidence="4" type="ORF">FSP39_023826</name>
</gene>
<evidence type="ECO:0000313" key="4">
    <source>
        <dbReference type="EMBL" id="KAK3104034.1"/>
    </source>
</evidence>
<dbReference type="PROSITE" id="PS50158">
    <property type="entry name" value="ZF_CCHC"/>
    <property type="match status" value="1"/>
</dbReference>
<dbReference type="Proteomes" id="UP001186944">
    <property type="component" value="Unassembled WGS sequence"/>
</dbReference>
<dbReference type="InterPro" id="IPR001878">
    <property type="entry name" value="Znf_CCHC"/>
</dbReference>
<evidence type="ECO:0000259" key="3">
    <source>
        <dbReference type="PROSITE" id="PS50158"/>
    </source>
</evidence>
<dbReference type="AlphaFoldDB" id="A0AA88YRH1"/>
<feature type="domain" description="CCHC-type" evidence="3">
    <location>
        <begin position="26"/>
        <end position="41"/>
    </location>
</feature>
<evidence type="ECO:0000313" key="5">
    <source>
        <dbReference type="Proteomes" id="UP001186944"/>
    </source>
</evidence>
<accession>A0AA88YRH1</accession>
<dbReference type="GO" id="GO:0003676">
    <property type="term" value="F:nucleic acid binding"/>
    <property type="evidence" value="ECO:0007669"/>
    <property type="project" value="InterPro"/>
</dbReference>
<protein>
    <recommendedName>
        <fullName evidence="3">CCHC-type domain-containing protein</fullName>
    </recommendedName>
</protein>
<dbReference type="GO" id="GO:0008270">
    <property type="term" value="F:zinc ion binding"/>
    <property type="evidence" value="ECO:0007669"/>
    <property type="project" value="UniProtKB-KW"/>
</dbReference>
<keyword evidence="1" id="KW-0862">Zinc</keyword>
<keyword evidence="2" id="KW-0175">Coiled coil</keyword>
<dbReference type="Pfam" id="PF00098">
    <property type="entry name" value="zf-CCHC"/>
    <property type="match status" value="1"/>
</dbReference>
<evidence type="ECO:0000256" key="1">
    <source>
        <dbReference type="PROSITE-ProRule" id="PRU00047"/>
    </source>
</evidence>
<proteinExistence type="predicted"/>
<comment type="caution">
    <text evidence="4">The sequence shown here is derived from an EMBL/GenBank/DDBJ whole genome shotgun (WGS) entry which is preliminary data.</text>
</comment>
<keyword evidence="5" id="KW-1185">Reference proteome</keyword>
<keyword evidence="1" id="KW-0863">Zinc-finger</keyword>
<sequence>MELCYRCGEIFGRLHLAICKGFNRCCFNCKRIGHLAKTCRNAKQCSVYVNSIRVIQRKSEKKKERDQRRWMEFTSRKATLAELPFSVISEPEFRAMEFDSAVPTHVKTRHILVADKVNILNEKIQDLISKNEDLVNEIKTLNGKNFSLTERLRDIESQQNEEETLRKTISDLRNVQSCQQKQTNRKSAVVKSEKRREKFRRKIIRSVSRV</sequence>
<evidence type="ECO:0000256" key="2">
    <source>
        <dbReference type="SAM" id="Coils"/>
    </source>
</evidence>
<name>A0AA88YRH1_PINIB</name>
<dbReference type="EMBL" id="VSWD01000005">
    <property type="protein sequence ID" value="KAK3104034.1"/>
    <property type="molecule type" value="Genomic_DNA"/>
</dbReference>
<keyword evidence="1" id="KW-0479">Metal-binding</keyword>